<evidence type="ECO:0000313" key="4">
    <source>
        <dbReference type="Proteomes" id="UP001168990"/>
    </source>
</evidence>
<keyword evidence="1" id="KW-0175">Coiled coil</keyword>
<evidence type="ECO:0000256" key="2">
    <source>
        <dbReference type="SAM" id="MobiDB-lite"/>
    </source>
</evidence>
<reference evidence="3" key="1">
    <citation type="journal article" date="2023" name="bioRxiv">
        <title>Scaffold-level genome assemblies of two parasitoid biocontrol wasps reveal the parthenogenesis mechanism and an associated novel virus.</title>
        <authorList>
            <person name="Inwood S."/>
            <person name="Skelly J."/>
            <person name="Guhlin J."/>
            <person name="Harrop T."/>
            <person name="Goldson S."/>
            <person name="Dearden P."/>
        </authorList>
    </citation>
    <scope>NUCLEOTIDE SEQUENCE</scope>
    <source>
        <strain evidence="3">Irish</strain>
        <tissue evidence="3">Whole body</tissue>
    </source>
</reference>
<dbReference type="AlphaFoldDB" id="A0AA39F8R4"/>
<dbReference type="InterPro" id="IPR013730">
    <property type="entry name" value="Fyv7/TAP26"/>
</dbReference>
<accession>A0AA39F8R4</accession>
<feature type="coiled-coil region" evidence="1">
    <location>
        <begin position="101"/>
        <end position="135"/>
    </location>
</feature>
<name>A0AA39F8R4_9HYME</name>
<dbReference type="Pfam" id="PF08524">
    <property type="entry name" value="rRNA_processing"/>
    <property type="match status" value="1"/>
</dbReference>
<dbReference type="EMBL" id="JAQQBS010001422">
    <property type="protein sequence ID" value="KAK0165052.1"/>
    <property type="molecule type" value="Genomic_DNA"/>
</dbReference>
<evidence type="ECO:0000313" key="3">
    <source>
        <dbReference type="EMBL" id="KAK0165052.1"/>
    </source>
</evidence>
<organism evidence="3 4">
    <name type="scientific">Microctonus aethiopoides</name>
    <dbReference type="NCBI Taxonomy" id="144406"/>
    <lineage>
        <taxon>Eukaryota</taxon>
        <taxon>Metazoa</taxon>
        <taxon>Ecdysozoa</taxon>
        <taxon>Arthropoda</taxon>
        <taxon>Hexapoda</taxon>
        <taxon>Insecta</taxon>
        <taxon>Pterygota</taxon>
        <taxon>Neoptera</taxon>
        <taxon>Endopterygota</taxon>
        <taxon>Hymenoptera</taxon>
        <taxon>Apocrita</taxon>
        <taxon>Ichneumonoidea</taxon>
        <taxon>Braconidae</taxon>
        <taxon>Euphorinae</taxon>
        <taxon>Microctonus</taxon>
    </lineage>
</organism>
<dbReference type="Proteomes" id="UP001168990">
    <property type="component" value="Unassembled WGS sequence"/>
</dbReference>
<protein>
    <submittedName>
        <fullName evidence="3">Uncharacterized protein</fullName>
    </submittedName>
</protein>
<keyword evidence="4" id="KW-1185">Reference proteome</keyword>
<comment type="caution">
    <text evidence="3">The sequence shown here is derived from an EMBL/GenBank/DDBJ whole genome shotgun (WGS) entry which is preliminary data.</text>
</comment>
<sequence length="198" mass="22972">MEQECNKMNISPTKADSVDIPKKQFDKIKYRQQKYSNKFKVATWENERKRILTRELYCSLVCRKQGVFVKASGPEDYFNKINNKEEPQGKPNSVLAARLQYNRRKRELREQKEKNLRAKAERHEALEKYKAKKAENFKKLSRKTSKGQPPSIPSQSAVANGDSNKICGTDSRLVYAYRVNLTIVQFGLNVPISTLVRK</sequence>
<evidence type="ECO:0000256" key="1">
    <source>
        <dbReference type="SAM" id="Coils"/>
    </source>
</evidence>
<proteinExistence type="predicted"/>
<feature type="region of interest" description="Disordered" evidence="2">
    <location>
        <begin position="137"/>
        <end position="163"/>
    </location>
</feature>
<gene>
    <name evidence="3" type="ORF">PV328_003608</name>
</gene>
<feature type="compositionally biased region" description="Polar residues" evidence="2">
    <location>
        <begin position="153"/>
        <end position="163"/>
    </location>
</feature>
<reference evidence="3" key="2">
    <citation type="submission" date="2023-03" db="EMBL/GenBank/DDBJ databases">
        <authorList>
            <person name="Inwood S.N."/>
            <person name="Skelly J.G."/>
            <person name="Guhlin J."/>
            <person name="Harrop T.W.R."/>
            <person name="Goldson S.G."/>
            <person name="Dearden P.K."/>
        </authorList>
    </citation>
    <scope>NUCLEOTIDE SEQUENCE</scope>
    <source>
        <strain evidence="3">Irish</strain>
        <tissue evidence="3">Whole body</tissue>
    </source>
</reference>